<gene>
    <name evidence="2" type="ORF">SAMN04488050_11645</name>
</gene>
<dbReference type="Proteomes" id="UP000199392">
    <property type="component" value="Unassembled WGS sequence"/>
</dbReference>
<dbReference type="EMBL" id="FOZW01000016">
    <property type="protein sequence ID" value="SFT22327.1"/>
    <property type="molecule type" value="Genomic_DNA"/>
</dbReference>
<evidence type="ECO:0000313" key="3">
    <source>
        <dbReference type="Proteomes" id="UP000199392"/>
    </source>
</evidence>
<feature type="transmembrane region" description="Helical" evidence="1">
    <location>
        <begin position="6"/>
        <end position="28"/>
    </location>
</feature>
<accession>A0A1I6W8H1</accession>
<keyword evidence="1" id="KW-0812">Transmembrane</keyword>
<dbReference type="RefSeq" id="WP_176806869.1">
    <property type="nucleotide sequence ID" value="NZ_FNCL01000016.1"/>
</dbReference>
<dbReference type="STRING" id="311180.SAMN04488050_11645"/>
<evidence type="ECO:0000313" key="2">
    <source>
        <dbReference type="EMBL" id="SFT22327.1"/>
    </source>
</evidence>
<keyword evidence="1" id="KW-0472">Membrane</keyword>
<protein>
    <submittedName>
        <fullName evidence="2">Uncharacterized protein</fullName>
    </submittedName>
</protein>
<keyword evidence="1" id="KW-1133">Transmembrane helix</keyword>
<reference evidence="3" key="1">
    <citation type="submission" date="2016-10" db="EMBL/GenBank/DDBJ databases">
        <authorList>
            <person name="Varghese N."/>
            <person name="Submissions S."/>
        </authorList>
    </citation>
    <scope>NUCLEOTIDE SEQUENCE [LARGE SCALE GENOMIC DNA]</scope>
    <source>
        <strain evidence="3">DSM 26894</strain>
    </source>
</reference>
<name>A0A1I6W8H1_9RHOB</name>
<evidence type="ECO:0000256" key="1">
    <source>
        <dbReference type="SAM" id="Phobius"/>
    </source>
</evidence>
<dbReference type="AlphaFoldDB" id="A0A1I6W8H1"/>
<proteinExistence type="predicted"/>
<keyword evidence="3" id="KW-1185">Reference proteome</keyword>
<organism evidence="2 3">
    <name type="scientific">Alloyangia pacifica</name>
    <dbReference type="NCBI Taxonomy" id="311180"/>
    <lineage>
        <taxon>Bacteria</taxon>
        <taxon>Pseudomonadati</taxon>
        <taxon>Pseudomonadota</taxon>
        <taxon>Alphaproteobacteria</taxon>
        <taxon>Rhodobacterales</taxon>
        <taxon>Roseobacteraceae</taxon>
        <taxon>Alloyangia</taxon>
    </lineage>
</organism>
<sequence>MHLFLVGLGIGLLIMSPVIALILFAGIVTRKEERRTPPSGGARARVNLPGFAARYAKP</sequence>